<dbReference type="SUPFAM" id="SSF52540">
    <property type="entry name" value="P-loop containing nucleoside triphosphate hydrolases"/>
    <property type="match status" value="1"/>
</dbReference>
<keyword evidence="3 5" id="KW-0067">ATP-binding</keyword>
<name>A0A4Q8AH99_9MICO</name>
<evidence type="ECO:0000259" key="4">
    <source>
        <dbReference type="PROSITE" id="PS50893"/>
    </source>
</evidence>
<dbReference type="OrthoDB" id="5296765at2"/>
<accession>A0A4Q8AH99</accession>
<dbReference type="InterPro" id="IPR027417">
    <property type="entry name" value="P-loop_NTPase"/>
</dbReference>
<dbReference type="InterPro" id="IPR003593">
    <property type="entry name" value="AAA+_ATPase"/>
</dbReference>
<evidence type="ECO:0000256" key="2">
    <source>
        <dbReference type="ARBA" id="ARBA00022741"/>
    </source>
</evidence>
<dbReference type="RefSeq" id="WP_130504407.1">
    <property type="nucleotide sequence ID" value="NZ_SHLC01000001.1"/>
</dbReference>
<keyword evidence="1" id="KW-0813">Transport</keyword>
<comment type="caution">
    <text evidence="5">The sequence shown here is derived from an EMBL/GenBank/DDBJ whole genome shotgun (WGS) entry which is preliminary data.</text>
</comment>
<dbReference type="AlphaFoldDB" id="A0A4Q8AH99"/>
<dbReference type="InterPro" id="IPR017871">
    <property type="entry name" value="ABC_transporter-like_CS"/>
</dbReference>
<feature type="domain" description="ABC transporter" evidence="4">
    <location>
        <begin position="27"/>
        <end position="271"/>
    </location>
</feature>
<evidence type="ECO:0000256" key="1">
    <source>
        <dbReference type="ARBA" id="ARBA00022448"/>
    </source>
</evidence>
<dbReference type="SMART" id="SM00382">
    <property type="entry name" value="AAA"/>
    <property type="match status" value="1"/>
</dbReference>
<keyword evidence="6" id="KW-1185">Reference proteome</keyword>
<dbReference type="PROSITE" id="PS00211">
    <property type="entry name" value="ABC_TRANSPORTER_1"/>
    <property type="match status" value="1"/>
</dbReference>
<dbReference type="FunFam" id="3.40.50.300:FF:000134">
    <property type="entry name" value="Iron-enterobactin ABC transporter ATP-binding protein"/>
    <property type="match status" value="1"/>
</dbReference>
<dbReference type="Gene3D" id="3.40.50.300">
    <property type="entry name" value="P-loop containing nucleotide triphosphate hydrolases"/>
    <property type="match status" value="1"/>
</dbReference>
<dbReference type="PANTHER" id="PTHR42794:SF2">
    <property type="entry name" value="ABC TRANSPORTER ATP-BINDING PROTEIN"/>
    <property type="match status" value="1"/>
</dbReference>
<evidence type="ECO:0000313" key="5">
    <source>
        <dbReference type="EMBL" id="RZU63780.1"/>
    </source>
</evidence>
<dbReference type="GO" id="GO:0005524">
    <property type="term" value="F:ATP binding"/>
    <property type="evidence" value="ECO:0007669"/>
    <property type="project" value="UniProtKB-KW"/>
</dbReference>
<dbReference type="Proteomes" id="UP000291483">
    <property type="component" value="Unassembled WGS sequence"/>
</dbReference>
<sequence length="305" mass="31683">MTITRTTAPDLPGLASPGLADAAAPGLQTERLQLTRAGRLVIDGVDCTLPSGRLGALVGPNGAGKSTLLHLIAGVLSPDGTGRQVPTPPGTVHFDGERLDTASRRSRARVVALAEQHADSQLEISVTDAVLLGRTPHRSLFAAPGGDDRAFALRCLADVGALDLAGRLYRTLSGGERQRVNLARALAQEPRLLLLDEPTNHLDIRAQLDTLTLVSGLTERGLTALAALHDLNLAAAFADHVIVLAAGRVVAAGPPATVLTAELICTVYGVDATVLQHPRTGRPLLAFATLPAESGPRSTRTEGAL</sequence>
<reference evidence="5 6" key="1">
    <citation type="submission" date="2019-02" db="EMBL/GenBank/DDBJ databases">
        <title>Sequencing the genomes of 1000 actinobacteria strains.</title>
        <authorList>
            <person name="Klenk H.-P."/>
        </authorList>
    </citation>
    <scope>NUCLEOTIDE SEQUENCE [LARGE SCALE GENOMIC DNA]</scope>
    <source>
        <strain evidence="5 6">DSM 18319</strain>
    </source>
</reference>
<evidence type="ECO:0000256" key="3">
    <source>
        <dbReference type="ARBA" id="ARBA00022840"/>
    </source>
</evidence>
<proteinExistence type="predicted"/>
<dbReference type="PANTHER" id="PTHR42794">
    <property type="entry name" value="HEMIN IMPORT ATP-BINDING PROTEIN HMUV"/>
    <property type="match status" value="1"/>
</dbReference>
<dbReference type="Pfam" id="PF00005">
    <property type="entry name" value="ABC_tran"/>
    <property type="match status" value="1"/>
</dbReference>
<keyword evidence="2" id="KW-0547">Nucleotide-binding</keyword>
<protein>
    <submittedName>
        <fullName evidence="5">Iron complex transport system ATP-binding protein</fullName>
    </submittedName>
</protein>
<organism evidence="5 6">
    <name type="scientific">Microterricola gilva</name>
    <dbReference type="NCBI Taxonomy" id="393267"/>
    <lineage>
        <taxon>Bacteria</taxon>
        <taxon>Bacillati</taxon>
        <taxon>Actinomycetota</taxon>
        <taxon>Actinomycetes</taxon>
        <taxon>Micrococcales</taxon>
        <taxon>Microbacteriaceae</taxon>
        <taxon>Microterricola</taxon>
    </lineage>
</organism>
<dbReference type="CDD" id="cd03214">
    <property type="entry name" value="ABC_Iron-Siderophores_B12_Hemin"/>
    <property type="match status" value="1"/>
</dbReference>
<dbReference type="InterPro" id="IPR003439">
    <property type="entry name" value="ABC_transporter-like_ATP-bd"/>
</dbReference>
<gene>
    <name evidence="5" type="ORF">EV379_0069</name>
</gene>
<dbReference type="GO" id="GO:0016887">
    <property type="term" value="F:ATP hydrolysis activity"/>
    <property type="evidence" value="ECO:0007669"/>
    <property type="project" value="InterPro"/>
</dbReference>
<evidence type="ECO:0000313" key="6">
    <source>
        <dbReference type="Proteomes" id="UP000291483"/>
    </source>
</evidence>
<dbReference type="EMBL" id="SHLC01000001">
    <property type="protein sequence ID" value="RZU63780.1"/>
    <property type="molecule type" value="Genomic_DNA"/>
</dbReference>
<dbReference type="PROSITE" id="PS50893">
    <property type="entry name" value="ABC_TRANSPORTER_2"/>
    <property type="match status" value="1"/>
</dbReference>